<dbReference type="PANTHER" id="PTHR12377">
    <property type="entry name" value="CYTOSOLIC IRON-SULFUR ASSEMBLY COMPONENT 2B-RELATED"/>
    <property type="match status" value="1"/>
</dbReference>
<dbReference type="GO" id="GO:0007059">
    <property type="term" value="P:chromosome segregation"/>
    <property type="evidence" value="ECO:0007669"/>
    <property type="project" value="UniProtKB-KW"/>
</dbReference>
<dbReference type="PANTHER" id="PTHR12377:SF2">
    <property type="entry name" value="CYTOSOLIC IRON-SULFUR ASSEMBLY COMPONENT 2A"/>
    <property type="match status" value="1"/>
</dbReference>
<dbReference type="Proteomes" id="UP000593567">
    <property type="component" value="Unassembled WGS sequence"/>
</dbReference>
<evidence type="ECO:0000256" key="1">
    <source>
        <dbReference type="ARBA" id="ARBA00010381"/>
    </source>
</evidence>
<dbReference type="GO" id="GO:0051604">
    <property type="term" value="P:protein maturation"/>
    <property type="evidence" value="ECO:0007669"/>
    <property type="project" value="InterPro"/>
</dbReference>
<sequence>MALVPEYGLVDEKPDEEIALDIYDILKGIKDPERPETLEELQVLTEESVQVKKLSKSLLHTVVTFVPTVPHCSLASLIGLCIREKLKRSLPHRIKVNIYVKEGSHSAEEDVNKQINDKERVAAALENPSLLELIDSCIEDR</sequence>
<dbReference type="Gene3D" id="6.10.250.1280">
    <property type="match status" value="1"/>
</dbReference>
<gene>
    <name evidence="4" type="ORF">EB796_011483</name>
</gene>
<proteinExistence type="inferred from homology"/>
<accession>A0A7J7JV10</accession>
<dbReference type="Gene3D" id="3.30.300.130">
    <property type="entry name" value="Fe-S cluster assembly (FSCA)"/>
    <property type="match status" value="1"/>
</dbReference>
<evidence type="ECO:0000313" key="4">
    <source>
        <dbReference type="EMBL" id="KAF6030212.1"/>
    </source>
</evidence>
<protein>
    <submittedName>
        <fullName evidence="4">FAM96A</fullName>
    </submittedName>
</protein>
<dbReference type="InterPro" id="IPR039796">
    <property type="entry name" value="MIP18"/>
</dbReference>
<reference evidence="4" key="1">
    <citation type="submission" date="2020-06" db="EMBL/GenBank/DDBJ databases">
        <title>Draft genome of Bugula neritina, a colonial animal packing powerful symbionts and potential medicines.</title>
        <authorList>
            <person name="Rayko M."/>
        </authorList>
    </citation>
    <scope>NUCLEOTIDE SEQUENCE [LARGE SCALE GENOMIC DNA]</scope>
    <source>
        <strain evidence="4">Kwan_BN1</strain>
    </source>
</reference>
<keyword evidence="2" id="KW-0159">Chromosome partition</keyword>
<feature type="domain" description="MIP18 family-like" evidence="3">
    <location>
        <begin position="21"/>
        <end position="97"/>
    </location>
</feature>
<dbReference type="InterPro" id="IPR002744">
    <property type="entry name" value="MIP18-like"/>
</dbReference>
<evidence type="ECO:0000256" key="2">
    <source>
        <dbReference type="ARBA" id="ARBA00022829"/>
    </source>
</evidence>
<dbReference type="FunFam" id="3.30.300.130:FF:000004">
    <property type="entry name" value="cytosolic iron-sulfur assembly component 2A"/>
    <property type="match status" value="1"/>
</dbReference>
<comment type="similarity">
    <text evidence="1">Belongs to the MIP18 family.</text>
</comment>
<name>A0A7J7JV10_BUGNE</name>
<dbReference type="EMBL" id="VXIV02001736">
    <property type="protein sequence ID" value="KAF6030212.1"/>
    <property type="molecule type" value="Genomic_DNA"/>
</dbReference>
<organism evidence="4 5">
    <name type="scientific">Bugula neritina</name>
    <name type="common">Brown bryozoan</name>
    <name type="synonym">Sertularia neritina</name>
    <dbReference type="NCBI Taxonomy" id="10212"/>
    <lineage>
        <taxon>Eukaryota</taxon>
        <taxon>Metazoa</taxon>
        <taxon>Spiralia</taxon>
        <taxon>Lophotrochozoa</taxon>
        <taxon>Bryozoa</taxon>
        <taxon>Gymnolaemata</taxon>
        <taxon>Cheilostomatida</taxon>
        <taxon>Flustrina</taxon>
        <taxon>Buguloidea</taxon>
        <taxon>Bugulidae</taxon>
        <taxon>Bugula</taxon>
    </lineage>
</organism>
<keyword evidence="5" id="KW-1185">Reference proteome</keyword>
<comment type="caution">
    <text evidence="4">The sequence shown here is derived from an EMBL/GenBank/DDBJ whole genome shotgun (WGS) entry which is preliminary data.</text>
</comment>
<dbReference type="AlphaFoldDB" id="A0A7J7JV10"/>
<evidence type="ECO:0000313" key="5">
    <source>
        <dbReference type="Proteomes" id="UP000593567"/>
    </source>
</evidence>
<dbReference type="InterPro" id="IPR034904">
    <property type="entry name" value="FSCA_dom_sf"/>
</dbReference>
<dbReference type="Pfam" id="PF01883">
    <property type="entry name" value="FeS_assembly_P"/>
    <property type="match status" value="1"/>
</dbReference>
<dbReference type="SUPFAM" id="SSF117916">
    <property type="entry name" value="Fe-S cluster assembly (FSCA) domain-like"/>
    <property type="match status" value="1"/>
</dbReference>
<dbReference type="OrthoDB" id="2746at2759"/>
<evidence type="ECO:0000259" key="3">
    <source>
        <dbReference type="Pfam" id="PF01883"/>
    </source>
</evidence>